<name>A0AAV4DQB5_9GAST</name>
<dbReference type="Proteomes" id="UP000735302">
    <property type="component" value="Unassembled WGS sequence"/>
</dbReference>
<gene>
    <name evidence="2" type="ORF">PoB_007275000</name>
</gene>
<proteinExistence type="predicted"/>
<reference evidence="2 3" key="1">
    <citation type="journal article" date="2021" name="Elife">
        <title>Chloroplast acquisition without the gene transfer in kleptoplastic sea slugs, Plakobranchus ocellatus.</title>
        <authorList>
            <person name="Maeda T."/>
            <person name="Takahashi S."/>
            <person name="Yoshida T."/>
            <person name="Shimamura S."/>
            <person name="Takaki Y."/>
            <person name="Nagai Y."/>
            <person name="Toyoda A."/>
            <person name="Suzuki Y."/>
            <person name="Arimoto A."/>
            <person name="Ishii H."/>
            <person name="Satoh N."/>
            <person name="Nishiyama T."/>
            <person name="Hasebe M."/>
            <person name="Maruyama T."/>
            <person name="Minagawa J."/>
            <person name="Obokata J."/>
            <person name="Shigenobu S."/>
        </authorList>
    </citation>
    <scope>NUCLEOTIDE SEQUENCE [LARGE SCALE GENOMIC DNA]</scope>
</reference>
<comment type="caution">
    <text evidence="2">The sequence shown here is derived from an EMBL/GenBank/DDBJ whole genome shotgun (WGS) entry which is preliminary data.</text>
</comment>
<evidence type="ECO:0000313" key="2">
    <source>
        <dbReference type="EMBL" id="GFO46245.1"/>
    </source>
</evidence>
<evidence type="ECO:0000256" key="1">
    <source>
        <dbReference type="SAM" id="MobiDB-lite"/>
    </source>
</evidence>
<protein>
    <submittedName>
        <fullName evidence="2">Uncharacterized protein</fullName>
    </submittedName>
</protein>
<evidence type="ECO:0000313" key="3">
    <source>
        <dbReference type="Proteomes" id="UP000735302"/>
    </source>
</evidence>
<feature type="compositionally biased region" description="Polar residues" evidence="1">
    <location>
        <begin position="1"/>
        <end position="21"/>
    </location>
</feature>
<sequence length="75" mass="8538">SYSKNEVSSANAEIPTSTQTYPVPRSDLEKKGYRCGKQYSATDEKRPAAFSSNLRIPTVFHRYVMIDAIPFRHRA</sequence>
<feature type="non-terminal residue" evidence="2">
    <location>
        <position position="1"/>
    </location>
</feature>
<feature type="region of interest" description="Disordered" evidence="1">
    <location>
        <begin position="1"/>
        <end position="29"/>
    </location>
</feature>
<dbReference type="EMBL" id="BLXT01008182">
    <property type="protein sequence ID" value="GFO46245.1"/>
    <property type="molecule type" value="Genomic_DNA"/>
</dbReference>
<dbReference type="AlphaFoldDB" id="A0AAV4DQB5"/>
<keyword evidence="3" id="KW-1185">Reference proteome</keyword>
<accession>A0AAV4DQB5</accession>
<organism evidence="2 3">
    <name type="scientific">Plakobranchus ocellatus</name>
    <dbReference type="NCBI Taxonomy" id="259542"/>
    <lineage>
        <taxon>Eukaryota</taxon>
        <taxon>Metazoa</taxon>
        <taxon>Spiralia</taxon>
        <taxon>Lophotrochozoa</taxon>
        <taxon>Mollusca</taxon>
        <taxon>Gastropoda</taxon>
        <taxon>Heterobranchia</taxon>
        <taxon>Euthyneura</taxon>
        <taxon>Panpulmonata</taxon>
        <taxon>Sacoglossa</taxon>
        <taxon>Placobranchoidea</taxon>
        <taxon>Plakobranchidae</taxon>
        <taxon>Plakobranchus</taxon>
    </lineage>
</organism>